<dbReference type="AlphaFoldDB" id="A0A0G1APJ3"/>
<dbReference type="Pfam" id="PF20731">
    <property type="entry name" value="RE_NgoFVII_C"/>
    <property type="match status" value="1"/>
</dbReference>
<feature type="domain" description="Restriction endonuclease type II NgoFVII C-terminal B3-like DNA-binding" evidence="1">
    <location>
        <begin position="241"/>
        <end position="353"/>
    </location>
</feature>
<dbReference type="PATRIC" id="fig|1619029.3.peg.197"/>
<evidence type="ECO:0000313" key="3">
    <source>
        <dbReference type="Proteomes" id="UP000033859"/>
    </source>
</evidence>
<proteinExistence type="predicted"/>
<sequence length="384" mass="43889">MFLTDQRKEQIGYYQEMLKTIGSLSRLFSESGEPYVEYRIAENLFCKSFDAKNLSRTDCSADASKGNLGIGIKTFLEKNGATMQKIAEFNSEHNLFSGLNTEQKIKKLSELRNKRLETTKRIFGLRNLIYHCVTRKKSAILVYETPMDSVDTERISGIEDRGNIVSFTDGINEYSFNIAKSTLYKRFHTKDTILNLPVKILDDPFEALEKMFRVAESAISFAPIREQQHVFLPLYSTKSGEKIMPEKSGLNQWNASGRPRDPNEVYIPIPAWIHEVHPNFFPNRDEAFVLVLPNGSEMSAKVCQDGSKALMSNPNSALGEWLLRSVLNLEEKELLTYRKLEEIGLDSVVIYKTESGKYNIDFTKIGSYEQFQDKDEVFDDGDEV</sequence>
<dbReference type="InterPro" id="IPR048923">
    <property type="entry name" value="RE_NgoFVII_C"/>
</dbReference>
<evidence type="ECO:0000259" key="1">
    <source>
        <dbReference type="Pfam" id="PF20731"/>
    </source>
</evidence>
<comment type="caution">
    <text evidence="2">The sequence shown here is derived from an EMBL/GenBank/DDBJ whole genome shotgun (WGS) entry which is preliminary data.</text>
</comment>
<gene>
    <name evidence="2" type="ORF">UU84_C0009G0009</name>
</gene>
<name>A0A0G1APJ3_9BACT</name>
<protein>
    <recommendedName>
        <fullName evidence="1">Restriction endonuclease type II NgoFVII C-terminal B3-like DNA-binding domain-containing protein</fullName>
    </recommendedName>
</protein>
<organism evidence="2 3">
    <name type="scientific">Candidatus Yanofskybacteria bacterium GW2011_GWC2_41_9</name>
    <dbReference type="NCBI Taxonomy" id="1619029"/>
    <lineage>
        <taxon>Bacteria</taxon>
        <taxon>Candidatus Yanofskyibacteriota</taxon>
    </lineage>
</organism>
<dbReference type="Proteomes" id="UP000033859">
    <property type="component" value="Unassembled WGS sequence"/>
</dbReference>
<evidence type="ECO:0000313" key="2">
    <source>
        <dbReference type="EMBL" id="KKS27173.1"/>
    </source>
</evidence>
<dbReference type="EMBL" id="LCCE01000009">
    <property type="protein sequence ID" value="KKS27173.1"/>
    <property type="molecule type" value="Genomic_DNA"/>
</dbReference>
<accession>A0A0G1APJ3</accession>
<reference evidence="2 3" key="1">
    <citation type="journal article" date="2015" name="Nature">
        <title>rRNA introns, odd ribosomes, and small enigmatic genomes across a large radiation of phyla.</title>
        <authorList>
            <person name="Brown C.T."/>
            <person name="Hug L.A."/>
            <person name="Thomas B.C."/>
            <person name="Sharon I."/>
            <person name="Castelle C.J."/>
            <person name="Singh A."/>
            <person name="Wilkins M.J."/>
            <person name="Williams K.H."/>
            <person name="Banfield J.F."/>
        </authorList>
    </citation>
    <scope>NUCLEOTIDE SEQUENCE [LARGE SCALE GENOMIC DNA]</scope>
</reference>